<evidence type="ECO:0000256" key="9">
    <source>
        <dbReference type="ARBA" id="ARBA00023157"/>
    </source>
</evidence>
<proteinExistence type="inferred from homology"/>
<accession>A0ABT9KHA8</accession>
<name>A0ABT9KHA8_9ACTN</name>
<comment type="function">
    <text evidence="11">Acts as a transcriptional regulator. Probably redox-responsive. The apo- but not holo-form probably binds DNA.</text>
</comment>
<feature type="compositionally biased region" description="Low complexity" evidence="12">
    <location>
        <begin position="97"/>
        <end position="107"/>
    </location>
</feature>
<keyword evidence="7 11" id="KW-0805">Transcription regulation</keyword>
<evidence type="ECO:0000256" key="7">
    <source>
        <dbReference type="ARBA" id="ARBA00023015"/>
    </source>
</evidence>
<dbReference type="InterPro" id="IPR003482">
    <property type="entry name" value="Whib"/>
</dbReference>
<comment type="PTM">
    <text evidence="11">Upon Fe-S cluster removal intramolecular disulfide bonds are formed.</text>
</comment>
<feature type="region of interest" description="Disordered" evidence="12">
    <location>
        <begin position="81"/>
        <end position="107"/>
    </location>
</feature>
<dbReference type="EMBL" id="JAURUE010000001">
    <property type="protein sequence ID" value="MDP9607794.1"/>
    <property type="molecule type" value="Genomic_DNA"/>
</dbReference>
<keyword evidence="11" id="KW-0963">Cytoplasm</keyword>
<protein>
    <recommendedName>
        <fullName evidence="11">Transcriptional regulator WhiB</fullName>
    </recommendedName>
</protein>
<keyword evidence="4 11" id="KW-0479">Metal-binding</keyword>
<keyword evidence="15" id="KW-1185">Reference proteome</keyword>
<keyword evidence="5 11" id="KW-0408">Iron</keyword>
<keyword evidence="8 11" id="KW-0238">DNA-binding</keyword>
<dbReference type="InterPro" id="IPR034768">
    <property type="entry name" value="4FE4S_WBL"/>
</dbReference>
<comment type="PTM">
    <text evidence="11">The Fe-S cluster can be nitrosylated by nitric oxide (NO).</text>
</comment>
<dbReference type="Pfam" id="PF02467">
    <property type="entry name" value="Whib"/>
    <property type="match status" value="1"/>
</dbReference>
<feature type="binding site" evidence="11">
    <location>
        <position position="65"/>
    </location>
    <ligand>
        <name>[4Fe-4S] cluster</name>
        <dbReference type="ChEBI" id="CHEBI:49883"/>
    </ligand>
</feature>
<dbReference type="PANTHER" id="PTHR38839:SF6">
    <property type="entry name" value="TRANSCRIPTIONAL REGULATOR WHIB1"/>
    <property type="match status" value="1"/>
</dbReference>
<keyword evidence="6 11" id="KW-0411">Iron-sulfur</keyword>
<evidence type="ECO:0000256" key="5">
    <source>
        <dbReference type="ARBA" id="ARBA00023004"/>
    </source>
</evidence>
<reference evidence="14 15" key="1">
    <citation type="submission" date="2023-07" db="EMBL/GenBank/DDBJ databases">
        <title>Sequencing the genomes of 1000 actinobacteria strains.</title>
        <authorList>
            <person name="Klenk H.-P."/>
        </authorList>
    </citation>
    <scope>NUCLEOTIDE SEQUENCE [LARGE SCALE GENOMIC DNA]</scope>
    <source>
        <strain evidence="14 15">DSM 41600</strain>
    </source>
</reference>
<dbReference type="RefSeq" id="WP_253368665.1">
    <property type="nucleotide sequence ID" value="NZ_JAURUE010000001.1"/>
</dbReference>
<evidence type="ECO:0000256" key="2">
    <source>
        <dbReference type="ARBA" id="ARBA00006597"/>
    </source>
</evidence>
<evidence type="ECO:0000256" key="11">
    <source>
        <dbReference type="HAMAP-Rule" id="MF_01479"/>
    </source>
</evidence>
<keyword evidence="9 11" id="KW-1015">Disulfide bond</keyword>
<evidence type="ECO:0000256" key="8">
    <source>
        <dbReference type="ARBA" id="ARBA00023125"/>
    </source>
</evidence>
<evidence type="ECO:0000256" key="4">
    <source>
        <dbReference type="ARBA" id="ARBA00022723"/>
    </source>
</evidence>
<evidence type="ECO:0000313" key="15">
    <source>
        <dbReference type="Proteomes" id="UP001234880"/>
    </source>
</evidence>
<feature type="binding site" evidence="11">
    <location>
        <position position="56"/>
    </location>
    <ligand>
        <name>[4Fe-4S] cluster</name>
        <dbReference type="ChEBI" id="CHEBI:49883"/>
    </ligand>
</feature>
<sequence>MNRNSTVRTPYYGAVSTATAPERPRAACADKDPELFFPIGDSGPVLLQEKEAKAVCRRCPLMESCLQGALERGETAGVWGGLSEKERRSLKRRAARNRAAAPVAAAA</sequence>
<evidence type="ECO:0000256" key="3">
    <source>
        <dbReference type="ARBA" id="ARBA00022485"/>
    </source>
</evidence>
<evidence type="ECO:0000256" key="10">
    <source>
        <dbReference type="ARBA" id="ARBA00023163"/>
    </source>
</evidence>
<comment type="similarity">
    <text evidence="2 11">Belongs to the WhiB family.</text>
</comment>
<evidence type="ECO:0000256" key="6">
    <source>
        <dbReference type="ARBA" id="ARBA00023014"/>
    </source>
</evidence>
<dbReference type="PANTHER" id="PTHR38839">
    <property type="entry name" value="TRANSCRIPTIONAL REGULATOR WHID-RELATED"/>
    <property type="match status" value="1"/>
</dbReference>
<comment type="caution">
    <text evidence="14">The sequence shown here is derived from an EMBL/GenBank/DDBJ whole genome shotgun (WGS) entry which is preliminary data.</text>
</comment>
<organism evidence="14 15">
    <name type="scientific">Streptomyces demainii</name>
    <dbReference type="NCBI Taxonomy" id="588122"/>
    <lineage>
        <taxon>Bacteria</taxon>
        <taxon>Bacillati</taxon>
        <taxon>Actinomycetota</taxon>
        <taxon>Actinomycetes</taxon>
        <taxon>Kitasatosporales</taxon>
        <taxon>Streptomycetaceae</taxon>
        <taxon>Streptomyces</taxon>
    </lineage>
</organism>
<comment type="cofactor">
    <cofactor evidence="11">
        <name>[4Fe-4S] cluster</name>
        <dbReference type="ChEBI" id="CHEBI:49883"/>
    </cofactor>
    <text evidence="11">Binds 1 [4Fe-4S] cluster per subunit. Following nitrosylation of the [4Fe-4S] cluster binds 1 [4Fe-8(NO)] cluster per subunit.</text>
</comment>
<evidence type="ECO:0000256" key="12">
    <source>
        <dbReference type="SAM" id="MobiDB-lite"/>
    </source>
</evidence>
<evidence type="ECO:0000256" key="1">
    <source>
        <dbReference type="ARBA" id="ARBA00004496"/>
    </source>
</evidence>
<feature type="binding site" evidence="11">
    <location>
        <position position="28"/>
    </location>
    <ligand>
        <name>[4Fe-4S] cluster</name>
        <dbReference type="ChEBI" id="CHEBI:49883"/>
    </ligand>
</feature>
<dbReference type="Proteomes" id="UP001234880">
    <property type="component" value="Unassembled WGS sequence"/>
</dbReference>
<feature type="binding site" evidence="11">
    <location>
        <position position="59"/>
    </location>
    <ligand>
        <name>[4Fe-4S] cluster</name>
        <dbReference type="ChEBI" id="CHEBI:49883"/>
    </ligand>
</feature>
<comment type="subcellular location">
    <subcellularLocation>
        <location evidence="1 11">Cytoplasm</location>
    </subcellularLocation>
</comment>
<dbReference type="PROSITE" id="PS51674">
    <property type="entry name" value="4FE4S_WBL"/>
    <property type="match status" value="1"/>
</dbReference>
<keyword evidence="10 11" id="KW-0804">Transcription</keyword>
<keyword evidence="3 11" id="KW-0004">4Fe-4S</keyword>
<gene>
    <name evidence="11" type="primary">whiB</name>
    <name evidence="14" type="ORF">JOF35_000071</name>
</gene>
<evidence type="ECO:0000259" key="13">
    <source>
        <dbReference type="PROSITE" id="PS51674"/>
    </source>
</evidence>
<feature type="domain" description="4Fe-4S Wbl-type" evidence="13">
    <location>
        <begin position="27"/>
        <end position="89"/>
    </location>
</feature>
<dbReference type="HAMAP" id="MF_01479">
    <property type="entry name" value="WhiB"/>
    <property type="match status" value="1"/>
</dbReference>
<evidence type="ECO:0000313" key="14">
    <source>
        <dbReference type="EMBL" id="MDP9607794.1"/>
    </source>
</evidence>